<feature type="transmembrane region" description="Helical" evidence="1">
    <location>
        <begin position="6"/>
        <end position="24"/>
    </location>
</feature>
<dbReference type="EMBL" id="CANHGI010000002">
    <property type="protein sequence ID" value="CAI5441876.1"/>
    <property type="molecule type" value="Genomic_DNA"/>
</dbReference>
<reference evidence="2" key="1">
    <citation type="submission" date="2022-11" db="EMBL/GenBank/DDBJ databases">
        <authorList>
            <person name="Kikuchi T."/>
        </authorList>
    </citation>
    <scope>NUCLEOTIDE SEQUENCE</scope>
    <source>
        <strain evidence="2">PS1010</strain>
    </source>
</reference>
<accession>A0A9P1ID04</accession>
<evidence type="ECO:0000313" key="3">
    <source>
        <dbReference type="Proteomes" id="UP001152747"/>
    </source>
</evidence>
<protein>
    <submittedName>
        <fullName evidence="2">Uncharacterized protein</fullName>
    </submittedName>
</protein>
<name>A0A9P1ID04_9PELO</name>
<organism evidence="2 3">
    <name type="scientific">Caenorhabditis angaria</name>
    <dbReference type="NCBI Taxonomy" id="860376"/>
    <lineage>
        <taxon>Eukaryota</taxon>
        <taxon>Metazoa</taxon>
        <taxon>Ecdysozoa</taxon>
        <taxon>Nematoda</taxon>
        <taxon>Chromadorea</taxon>
        <taxon>Rhabditida</taxon>
        <taxon>Rhabditina</taxon>
        <taxon>Rhabditomorpha</taxon>
        <taxon>Rhabditoidea</taxon>
        <taxon>Rhabditidae</taxon>
        <taxon>Peloderinae</taxon>
        <taxon>Caenorhabditis</taxon>
    </lineage>
</organism>
<dbReference type="Proteomes" id="UP001152747">
    <property type="component" value="Unassembled WGS sequence"/>
</dbReference>
<keyword evidence="1" id="KW-0472">Membrane</keyword>
<dbReference type="AlphaFoldDB" id="A0A9P1ID04"/>
<comment type="caution">
    <text evidence="2">The sequence shown here is derived from an EMBL/GenBank/DDBJ whole genome shotgun (WGS) entry which is preliminary data.</text>
</comment>
<keyword evidence="1" id="KW-1133">Transmembrane helix</keyword>
<gene>
    <name evidence="2" type="ORF">CAMP_LOCUS4513</name>
</gene>
<keyword evidence="1" id="KW-0812">Transmembrane</keyword>
<evidence type="ECO:0000313" key="2">
    <source>
        <dbReference type="EMBL" id="CAI5441876.1"/>
    </source>
</evidence>
<sequence>MQTASFVLFFILIQGSVSLTWLALQQHPKVIKNEDFFPESEEAPDDGIVGHLGMIGTQTIYPRQWEDELSTTTTKPSTIEDEDGKVIKIKESPLIARLLASSRRN</sequence>
<proteinExistence type="predicted"/>
<keyword evidence="3" id="KW-1185">Reference proteome</keyword>
<evidence type="ECO:0000256" key="1">
    <source>
        <dbReference type="SAM" id="Phobius"/>
    </source>
</evidence>